<dbReference type="InterPro" id="IPR021146">
    <property type="entry name" value="Phage_gp6-like_head-tail"/>
</dbReference>
<dbReference type="CDD" id="cd08054">
    <property type="entry name" value="gp6"/>
    <property type="match status" value="1"/>
</dbReference>
<dbReference type="NCBIfam" id="TIGR02215">
    <property type="entry name" value="phage_chp_gp8"/>
    <property type="match status" value="1"/>
</dbReference>
<name>A0ABY5E1G6_9BACT</name>
<protein>
    <submittedName>
        <fullName evidence="1">Phage head-tail connector protein</fullName>
    </submittedName>
</protein>
<dbReference type="Proteomes" id="UP001060012">
    <property type="component" value="Chromosome"/>
</dbReference>
<proteinExistence type="predicted"/>
<reference evidence="1" key="1">
    <citation type="submission" date="2022-07" db="EMBL/GenBank/DDBJ databases">
        <title>Arcobacter roscoffensis sp. nov., a marine bacterium isolated from coastal seawater collected from Roscoff, France.</title>
        <authorList>
            <person name="Pascual J."/>
            <person name="Lepeaux C."/>
            <person name="Methner A."/>
            <person name="Overmann J."/>
        </authorList>
    </citation>
    <scope>NUCLEOTIDE SEQUENCE</scope>
    <source>
        <strain evidence="1">ARW1-2F2</strain>
    </source>
</reference>
<dbReference type="Gene3D" id="1.10.3230.30">
    <property type="entry name" value="Phage gp6-like head-tail connector protein"/>
    <property type="match status" value="1"/>
</dbReference>
<dbReference type="InterPro" id="IPR011738">
    <property type="entry name" value="Phage_CHP"/>
</dbReference>
<dbReference type="RefSeq" id="WP_254575575.1">
    <property type="nucleotide sequence ID" value="NZ_CP100595.1"/>
</dbReference>
<dbReference type="EMBL" id="CP100595">
    <property type="protein sequence ID" value="UTJ05394.1"/>
    <property type="molecule type" value="Genomic_DNA"/>
</dbReference>
<evidence type="ECO:0000313" key="1">
    <source>
        <dbReference type="EMBL" id="UTJ05394.1"/>
    </source>
</evidence>
<gene>
    <name evidence="1" type="ORF">NJU99_08945</name>
</gene>
<sequence>MLKQTVAPTTESIEAILSLEDAKEFANIVGAHDDKVMSDLIKAAINDAEDITNRQFASATYELTLPKFTQNMRLPKNPIQGVSKIEYMDQDGNYQTLETANYFFYEELEVGTLVFENLPGLKVHPQAVKITFTSGYETADKFPAMLRQWLKVRVNTLYEHREELVLGTISTKLGHVDSVLDRYRIRSM</sequence>
<accession>A0ABY5E1G6</accession>
<keyword evidence="2" id="KW-1185">Reference proteome</keyword>
<organism evidence="1 2">
    <name type="scientific">Arcobacter roscoffensis</name>
    <dbReference type="NCBI Taxonomy" id="2961520"/>
    <lineage>
        <taxon>Bacteria</taxon>
        <taxon>Pseudomonadati</taxon>
        <taxon>Campylobacterota</taxon>
        <taxon>Epsilonproteobacteria</taxon>
        <taxon>Campylobacterales</taxon>
        <taxon>Arcobacteraceae</taxon>
        <taxon>Arcobacter</taxon>
    </lineage>
</organism>
<dbReference type="Pfam" id="PF05135">
    <property type="entry name" value="Phage_connect_1"/>
    <property type="match status" value="1"/>
</dbReference>
<evidence type="ECO:0000313" key="2">
    <source>
        <dbReference type="Proteomes" id="UP001060012"/>
    </source>
</evidence>